<dbReference type="Proteomes" id="UP000730618">
    <property type="component" value="Unassembled WGS sequence"/>
</dbReference>
<organism evidence="1 2">
    <name type="scientific">Paenibacillus allorhizosphaerae</name>
    <dbReference type="NCBI Taxonomy" id="2849866"/>
    <lineage>
        <taxon>Bacteria</taxon>
        <taxon>Bacillati</taxon>
        <taxon>Bacillota</taxon>
        <taxon>Bacilli</taxon>
        <taxon>Bacillales</taxon>
        <taxon>Paenibacillaceae</taxon>
        <taxon>Paenibacillus</taxon>
    </lineage>
</organism>
<reference evidence="1 2" key="1">
    <citation type="submission" date="2021-06" db="EMBL/GenBank/DDBJ databases">
        <authorList>
            <person name="Criscuolo A."/>
        </authorList>
    </citation>
    <scope>NUCLEOTIDE SEQUENCE [LARGE SCALE GENOMIC DNA]</scope>
    <source>
        <strain evidence="2">CIP 111802</strain>
    </source>
</reference>
<name>A0ABM8VNM0_9BACL</name>
<sequence>MHMRIATSNSFGKLKKVILSGVVLMMFASVVSASSINGDYNGYPIVNLNVNRELISSDVPAINVDGTVLIPLEAVKGIFAKVDWDEETQTATILGKTDFKSMSKLFNGLLKATGIDAKLTIELSEELGIMQYVYNSSGNADTDRTNILVMASLLTSLNTPLDGVSIQIYKDQAYQARVTVGYSDIKKFTDNQISQDEFLKLWLVQNAPTITVPSTPSTPQITSSVIESRIDGDFNGWDGTTIFKLQNGQIWQQDDYKIRVAIKLSPKVIIYKSGTRYKMKVDGIDDEIYVKRLK</sequence>
<proteinExistence type="predicted"/>
<gene>
    <name evidence="1" type="ORF">PAECIP111802_05025</name>
</gene>
<keyword evidence="2" id="KW-1185">Reference proteome</keyword>
<comment type="caution">
    <text evidence="1">The sequence shown here is derived from an EMBL/GenBank/DDBJ whole genome shotgun (WGS) entry which is preliminary data.</text>
</comment>
<evidence type="ECO:0000313" key="1">
    <source>
        <dbReference type="EMBL" id="CAG7651686.1"/>
    </source>
</evidence>
<dbReference type="EMBL" id="CAJVCE010000016">
    <property type="protein sequence ID" value="CAG7651686.1"/>
    <property type="molecule type" value="Genomic_DNA"/>
</dbReference>
<evidence type="ECO:0000313" key="2">
    <source>
        <dbReference type="Proteomes" id="UP000730618"/>
    </source>
</evidence>
<accession>A0ABM8VNM0</accession>
<evidence type="ECO:0008006" key="3">
    <source>
        <dbReference type="Google" id="ProtNLM"/>
    </source>
</evidence>
<protein>
    <recommendedName>
        <fullName evidence="3">Copper amine oxidase N-terminal domain-containing protein</fullName>
    </recommendedName>
</protein>